<dbReference type="Pfam" id="PF22451">
    <property type="entry name" value="NirdL-like_HTH"/>
    <property type="match status" value="1"/>
</dbReference>
<dbReference type="InterPro" id="IPR040523">
    <property type="entry name" value="AsnC_trans_reg2"/>
</dbReference>
<gene>
    <name evidence="8" type="ORF">OM076_17310</name>
</gene>
<keyword evidence="9" id="KW-1185">Reference proteome</keyword>
<evidence type="ECO:0000313" key="9">
    <source>
        <dbReference type="Proteomes" id="UP001149140"/>
    </source>
</evidence>
<dbReference type="PANTHER" id="PTHR43413">
    <property type="entry name" value="TRANSCRIPTIONAL REGULATOR, ASNC FAMILY"/>
    <property type="match status" value="1"/>
</dbReference>
<dbReference type="InterPro" id="IPR036388">
    <property type="entry name" value="WH-like_DNA-bd_sf"/>
</dbReference>
<dbReference type="Gene3D" id="3.30.70.3460">
    <property type="match status" value="2"/>
</dbReference>
<comment type="similarity">
    <text evidence="3">Belongs to the Ahb/Nir family.</text>
</comment>
<dbReference type="SMART" id="SM00344">
    <property type="entry name" value="HTH_ASNC"/>
    <property type="match status" value="1"/>
</dbReference>
<comment type="pathway">
    <text evidence="2">Porphyrin-containing compound metabolism.</text>
</comment>
<evidence type="ECO:0000259" key="6">
    <source>
        <dbReference type="Pfam" id="PF17805"/>
    </source>
</evidence>
<dbReference type="EMBL" id="JAPDOD010000015">
    <property type="protein sequence ID" value="MDA0162036.1"/>
    <property type="molecule type" value="Genomic_DNA"/>
</dbReference>
<name>A0A9X3MS61_9ACTN</name>
<evidence type="ECO:0000259" key="7">
    <source>
        <dbReference type="Pfam" id="PF22451"/>
    </source>
</evidence>
<dbReference type="GO" id="GO:0016829">
    <property type="term" value="F:lyase activity"/>
    <property type="evidence" value="ECO:0007669"/>
    <property type="project" value="UniProtKB-KW"/>
</dbReference>
<proteinExistence type="inferred from homology"/>
<evidence type="ECO:0000256" key="2">
    <source>
        <dbReference type="ARBA" id="ARBA00023444"/>
    </source>
</evidence>
<dbReference type="AlphaFoldDB" id="A0A9X3MS61"/>
<dbReference type="RefSeq" id="WP_270041270.1">
    <property type="nucleotide sequence ID" value="NZ_JAPDOD010000015.1"/>
</dbReference>
<reference evidence="8" key="1">
    <citation type="submission" date="2022-10" db="EMBL/GenBank/DDBJ databases">
        <title>The WGS of Solirubrobacter ginsenosidimutans DSM 21036.</title>
        <authorList>
            <person name="Jiang Z."/>
        </authorList>
    </citation>
    <scope>NUCLEOTIDE SEQUENCE</scope>
    <source>
        <strain evidence="8">DSM 21036</strain>
    </source>
</reference>
<evidence type="ECO:0000256" key="1">
    <source>
        <dbReference type="ARBA" id="ARBA00023239"/>
    </source>
</evidence>
<feature type="domain" description="Siroheme decarboxylase NirL-like HTH" evidence="7">
    <location>
        <begin position="25"/>
        <end position="71"/>
    </location>
</feature>
<comment type="caution">
    <text evidence="8">The sequence shown here is derived from an EMBL/GenBank/DDBJ whole genome shotgun (WGS) entry which is preliminary data.</text>
</comment>
<accession>A0A9X3MS61</accession>
<evidence type="ECO:0000313" key="8">
    <source>
        <dbReference type="EMBL" id="MDA0162036.1"/>
    </source>
</evidence>
<dbReference type="InterPro" id="IPR053953">
    <property type="entry name" value="NirdL-like_HTH"/>
</dbReference>
<evidence type="ECO:0000256" key="3">
    <source>
        <dbReference type="ARBA" id="ARBA00023457"/>
    </source>
</evidence>
<feature type="domain" description="Siroheme decarboxylase AsnC-like ligand binding" evidence="6">
    <location>
        <begin position="254"/>
        <end position="339"/>
    </location>
</feature>
<dbReference type="InterPro" id="IPR050684">
    <property type="entry name" value="HTH-Siroheme_Decarb"/>
</dbReference>
<organism evidence="8 9">
    <name type="scientific">Solirubrobacter ginsenosidimutans</name>
    <dbReference type="NCBI Taxonomy" id="490573"/>
    <lineage>
        <taxon>Bacteria</taxon>
        <taxon>Bacillati</taxon>
        <taxon>Actinomycetota</taxon>
        <taxon>Thermoleophilia</taxon>
        <taxon>Solirubrobacterales</taxon>
        <taxon>Solirubrobacteraceae</taxon>
        <taxon>Solirubrobacter</taxon>
    </lineage>
</organism>
<evidence type="ECO:0000256" key="5">
    <source>
        <dbReference type="ARBA" id="ARBA00048470"/>
    </source>
</evidence>
<dbReference type="PANTHER" id="PTHR43413:SF1">
    <property type="entry name" value="SIROHEME DECARBOXYLASE NIRL SUBUNIT"/>
    <property type="match status" value="1"/>
</dbReference>
<dbReference type="Gene3D" id="1.10.10.10">
    <property type="entry name" value="Winged helix-like DNA-binding domain superfamily/Winged helix DNA-binding domain"/>
    <property type="match status" value="1"/>
</dbReference>
<dbReference type="Pfam" id="PF17805">
    <property type="entry name" value="AsnC_trans_reg2"/>
    <property type="match status" value="2"/>
</dbReference>
<feature type="domain" description="Siroheme decarboxylase AsnC-like ligand binding" evidence="6">
    <location>
        <begin position="82"/>
        <end position="163"/>
    </location>
</feature>
<sequence length="359" mass="39937">MAQPIARAKVRSRRDGSAVPLDETDKKLLNLMQGSFALCEKPFAHVAGLADLSEDEVMERVQYLLDKRIIREVTPIFDTRALGYSSMLVAAKVDAANPHRAAQFINSHPGVTHNYLRNHEFNLWFTLAVEPDSKLGLDGTLDVMAARTGAESIRQLPTLKLFKIRMDLEMEAGTDALKTAGEAVEPLELDPIELSTEDIETIKATQGKMEVRSDAYTPAAEKLGVPVSEVLARLASLQERGGLRRVAAILYHRRAGFSANGMGVWAVPDDQILDLGRQMAAFRGISHCYQRPTYADWPYSVFTMAHGRSKEECDAVLDAIADSCGIQERATLYSSTEFKKIRMLYFTDDFKQWEAEHGA</sequence>
<keyword evidence="1" id="KW-0456">Lyase</keyword>
<comment type="catalytic activity">
    <reaction evidence="5">
        <text>siroheme + 2 H(+) = 12,18-didecarboxysiroheme + 2 CO2</text>
        <dbReference type="Rhea" id="RHEA:19093"/>
        <dbReference type="ChEBI" id="CHEBI:15378"/>
        <dbReference type="ChEBI" id="CHEBI:16526"/>
        <dbReference type="ChEBI" id="CHEBI:60052"/>
        <dbReference type="ChEBI" id="CHEBI:140497"/>
        <dbReference type="EC" id="4.1.1.111"/>
    </reaction>
</comment>
<protein>
    <recommendedName>
        <fullName evidence="4">siroheme decarboxylase</fullName>
        <ecNumber evidence="4">4.1.1.111</ecNumber>
    </recommendedName>
</protein>
<dbReference type="Proteomes" id="UP001149140">
    <property type="component" value="Unassembled WGS sequence"/>
</dbReference>
<evidence type="ECO:0000256" key="4">
    <source>
        <dbReference type="ARBA" id="ARBA00023471"/>
    </source>
</evidence>
<dbReference type="InterPro" id="IPR019888">
    <property type="entry name" value="Tscrpt_reg_AsnC-like"/>
</dbReference>
<dbReference type="EC" id="4.1.1.111" evidence="4"/>